<dbReference type="PROSITE" id="PS51257">
    <property type="entry name" value="PROKAR_LIPOPROTEIN"/>
    <property type="match status" value="1"/>
</dbReference>
<accession>A0A2U2PBC5</accession>
<reference evidence="2 3" key="1">
    <citation type="submission" date="2018-04" db="EMBL/GenBank/DDBJ databases">
        <title>Pedobacter chongqingensis sp. nov., isolated from a rottenly hemp rope.</title>
        <authorList>
            <person name="Cai Y."/>
        </authorList>
    </citation>
    <scope>NUCLEOTIDE SEQUENCE [LARGE SCALE GENOMIC DNA]</scope>
    <source>
        <strain evidence="2 3">FJ4-8</strain>
    </source>
</reference>
<evidence type="ECO:0000313" key="3">
    <source>
        <dbReference type="Proteomes" id="UP000245647"/>
    </source>
</evidence>
<protein>
    <recommendedName>
        <fullName evidence="4">Lipoprotein</fullName>
    </recommendedName>
</protein>
<name>A0A2U2PBC5_9SPHI</name>
<gene>
    <name evidence="2" type="ORF">DDR33_21000</name>
</gene>
<proteinExistence type="predicted"/>
<dbReference type="RefSeq" id="WP_109417763.1">
    <property type="nucleotide sequence ID" value="NZ_QEAS01000021.1"/>
</dbReference>
<evidence type="ECO:0000256" key="1">
    <source>
        <dbReference type="SAM" id="MobiDB-lite"/>
    </source>
</evidence>
<dbReference type="OrthoDB" id="853657at2"/>
<evidence type="ECO:0000313" key="2">
    <source>
        <dbReference type="EMBL" id="PWG78701.1"/>
    </source>
</evidence>
<dbReference type="AlphaFoldDB" id="A0A2U2PBC5"/>
<feature type="region of interest" description="Disordered" evidence="1">
    <location>
        <begin position="25"/>
        <end position="67"/>
    </location>
</feature>
<keyword evidence="3" id="KW-1185">Reference proteome</keyword>
<dbReference type="EMBL" id="QEAS01000021">
    <property type="protein sequence ID" value="PWG78701.1"/>
    <property type="molecule type" value="Genomic_DNA"/>
</dbReference>
<dbReference type="Proteomes" id="UP000245647">
    <property type="component" value="Unassembled WGS sequence"/>
</dbReference>
<feature type="compositionally biased region" description="Polar residues" evidence="1">
    <location>
        <begin position="37"/>
        <end position="59"/>
    </location>
</feature>
<comment type="caution">
    <text evidence="2">The sequence shown here is derived from an EMBL/GenBank/DDBJ whole genome shotgun (WGS) entry which is preliminary data.</text>
</comment>
<evidence type="ECO:0008006" key="4">
    <source>
        <dbReference type="Google" id="ProtNLM"/>
    </source>
</evidence>
<organism evidence="2 3">
    <name type="scientific">Pararcticibacter amylolyticus</name>
    <dbReference type="NCBI Taxonomy" id="2173175"/>
    <lineage>
        <taxon>Bacteria</taxon>
        <taxon>Pseudomonadati</taxon>
        <taxon>Bacteroidota</taxon>
        <taxon>Sphingobacteriia</taxon>
        <taxon>Sphingobacteriales</taxon>
        <taxon>Sphingobacteriaceae</taxon>
        <taxon>Pararcticibacter</taxon>
    </lineage>
</organism>
<sequence>MKNYTIIHTLCSFIIVLSLSCTSNRQPDSAHDHDTTHTQNNSTQHDTLSSTTAEPQSATEAAKAPANTEEIQKAYAGIMDKAEKGALDSTTFKYSCNGEKNGTVSYYTEKGRLRLIVHQYNEYDHYSATDRYFVQDSTLFFVHRQNTTWSFESGPEGTTRDNITEQRIYLVNQKPVKCLEKKYTVRSKAKNNPDPATIPNKETNCSSIKSVITPYQLLFKHRQKPTQGCLE</sequence>